<reference evidence="2" key="1">
    <citation type="submission" date="2020-08" db="EMBL/GenBank/DDBJ databases">
        <title>Multicomponent nature underlies the extraordinary mechanical properties of spider dragline silk.</title>
        <authorList>
            <person name="Kono N."/>
            <person name="Nakamura H."/>
            <person name="Mori M."/>
            <person name="Yoshida Y."/>
            <person name="Ohtoshi R."/>
            <person name="Malay A.D."/>
            <person name="Moran D.A.P."/>
            <person name="Tomita M."/>
            <person name="Numata K."/>
            <person name="Arakawa K."/>
        </authorList>
    </citation>
    <scope>NUCLEOTIDE SEQUENCE</scope>
</reference>
<dbReference type="Gene3D" id="3.30.420.10">
    <property type="entry name" value="Ribonuclease H-like superfamily/Ribonuclease H"/>
    <property type="match status" value="1"/>
</dbReference>
<accession>A0A8X6VJ76</accession>
<dbReference type="GO" id="GO:0003676">
    <property type="term" value="F:nucleic acid binding"/>
    <property type="evidence" value="ECO:0007669"/>
    <property type="project" value="InterPro"/>
</dbReference>
<dbReference type="Proteomes" id="UP000887159">
    <property type="component" value="Unassembled WGS sequence"/>
</dbReference>
<keyword evidence="3" id="KW-1185">Reference proteome</keyword>
<protein>
    <submittedName>
        <fullName evidence="2">Uncharacterized protein</fullName>
    </submittedName>
</protein>
<proteinExistence type="predicted"/>
<evidence type="ECO:0000313" key="3">
    <source>
        <dbReference type="Proteomes" id="UP000887159"/>
    </source>
</evidence>
<evidence type="ECO:0000313" key="2">
    <source>
        <dbReference type="EMBL" id="GFY14809.1"/>
    </source>
</evidence>
<gene>
    <name evidence="2" type="primary">NCL1_15782</name>
    <name evidence="2" type="ORF">TNCV_648521</name>
</gene>
<dbReference type="InterPro" id="IPR036397">
    <property type="entry name" value="RNaseH_sf"/>
</dbReference>
<sequence>MSDVGQYKIVQVLPQQIMTNISGQQLTKTEEPMRCGSKDSFFWPVMRIPLIKRHHAVGRKWAAEHRNRMQRDWSQVMFMDESQFSLQYDTCRVFVWGERETRNNPIFVQKNHITIGCCFLCNLIPTASDPSPRNSSWQGIRWTLVVNRNLNAIQSPDNAHSVAFSQRFCSPHLIKDGTFNDNGVINNLIDYEDGQEEPDSLRTDTNMQGSCFPTNW</sequence>
<name>A0A8X6VJ76_TRICX</name>
<feature type="compositionally biased region" description="Polar residues" evidence="1">
    <location>
        <begin position="203"/>
        <end position="216"/>
    </location>
</feature>
<dbReference type="EMBL" id="BMAU01021331">
    <property type="protein sequence ID" value="GFY14809.1"/>
    <property type="molecule type" value="Genomic_DNA"/>
</dbReference>
<comment type="caution">
    <text evidence="2">The sequence shown here is derived from an EMBL/GenBank/DDBJ whole genome shotgun (WGS) entry which is preliminary data.</text>
</comment>
<feature type="region of interest" description="Disordered" evidence="1">
    <location>
        <begin position="195"/>
        <end position="216"/>
    </location>
</feature>
<dbReference type="AlphaFoldDB" id="A0A8X6VJ76"/>
<evidence type="ECO:0000256" key="1">
    <source>
        <dbReference type="SAM" id="MobiDB-lite"/>
    </source>
</evidence>
<organism evidence="2 3">
    <name type="scientific">Trichonephila clavipes</name>
    <name type="common">Golden silk orbweaver</name>
    <name type="synonym">Nephila clavipes</name>
    <dbReference type="NCBI Taxonomy" id="2585209"/>
    <lineage>
        <taxon>Eukaryota</taxon>
        <taxon>Metazoa</taxon>
        <taxon>Ecdysozoa</taxon>
        <taxon>Arthropoda</taxon>
        <taxon>Chelicerata</taxon>
        <taxon>Arachnida</taxon>
        <taxon>Araneae</taxon>
        <taxon>Araneomorphae</taxon>
        <taxon>Entelegynae</taxon>
        <taxon>Araneoidea</taxon>
        <taxon>Nephilidae</taxon>
        <taxon>Trichonephila</taxon>
    </lineage>
</organism>